<accession>A0A2J7YNY0</accession>
<evidence type="ECO:0000313" key="2">
    <source>
        <dbReference type="Proteomes" id="UP000236520"/>
    </source>
</evidence>
<organism evidence="1 2">
    <name type="scientific">Streptomyces malaysiensis</name>
    <dbReference type="NCBI Taxonomy" id="92644"/>
    <lineage>
        <taxon>Bacteria</taxon>
        <taxon>Bacillati</taxon>
        <taxon>Actinomycetota</taxon>
        <taxon>Actinomycetes</taxon>
        <taxon>Kitasatosporales</taxon>
        <taxon>Streptomycetaceae</taxon>
        <taxon>Streptomyces</taxon>
        <taxon>Streptomyces violaceusniger group</taxon>
    </lineage>
</organism>
<name>A0A2J7YNY0_STRMQ</name>
<dbReference type="EMBL" id="LJIW01000002">
    <property type="protein sequence ID" value="PNG89734.1"/>
    <property type="molecule type" value="Genomic_DNA"/>
</dbReference>
<dbReference type="Proteomes" id="UP000236520">
    <property type="component" value="Unassembled WGS sequence"/>
</dbReference>
<sequence>MTLSSARGDEHLKTMLKALPAYRGIAGVSDLEDRARQAAQLKAT</sequence>
<proteinExistence type="predicted"/>
<reference evidence="1 2" key="1">
    <citation type="submission" date="2015-09" db="EMBL/GenBank/DDBJ databases">
        <title>Genome sequence, genome mining and natural product profiling of a biocontrol bacterium Streptomyces malaysiensis F913.</title>
        <authorList>
            <person name="Xu Y."/>
            <person name="Wei J."/>
            <person name="Xie J."/>
            <person name="Li T."/>
            <person name="Zhou Z."/>
        </authorList>
    </citation>
    <scope>NUCLEOTIDE SEQUENCE [LARGE SCALE GENOMIC DNA]</scope>
    <source>
        <strain evidence="1 2">F913</strain>
    </source>
</reference>
<evidence type="ECO:0000313" key="1">
    <source>
        <dbReference type="EMBL" id="PNG89734.1"/>
    </source>
</evidence>
<protein>
    <submittedName>
        <fullName evidence="1">Uncharacterized protein</fullName>
    </submittedName>
</protein>
<dbReference type="AlphaFoldDB" id="A0A2J7YNY0"/>
<keyword evidence="2" id="KW-1185">Reference proteome</keyword>
<comment type="caution">
    <text evidence="1">The sequence shown here is derived from an EMBL/GenBank/DDBJ whole genome shotgun (WGS) entry which is preliminary data.</text>
</comment>
<gene>
    <name evidence="1" type="ORF">SMF913_25199</name>
</gene>